<protein>
    <submittedName>
        <fullName evidence="1">Uncharacterized protein</fullName>
    </submittedName>
</protein>
<dbReference type="Pfam" id="PF01237">
    <property type="entry name" value="Oxysterol_BP"/>
    <property type="match status" value="1"/>
</dbReference>
<sequence length="187" mass="22115">MKLTSYKKDGMLLREEFKLKGLFSYLRCFHSLAQKRHDDTSPGTENELEDVPRVLGPLELNLPNSDTLWVSNPRPDHSASYYNFSLFTFSLNDLRPEMKKILCPTDCRLRPDIRKLEEGDLSRASALKHSLEEKQRESRKKRARFGKEADPEALWFKLGRNPHTKEEDWVFTEQYWERDFSKCPDIF</sequence>
<dbReference type="Gene3D" id="3.30.70.3490">
    <property type="match status" value="1"/>
</dbReference>
<dbReference type="AlphaFoldDB" id="A0A7R9FSI9"/>
<accession>A0A7R9FSI9</accession>
<dbReference type="GO" id="GO:0005829">
    <property type="term" value="C:cytosol"/>
    <property type="evidence" value="ECO:0007669"/>
    <property type="project" value="TreeGrafter"/>
</dbReference>
<dbReference type="EMBL" id="CAJPEV010005593">
    <property type="protein sequence ID" value="CAG0903311.1"/>
    <property type="molecule type" value="Genomic_DNA"/>
</dbReference>
<dbReference type="InterPro" id="IPR037239">
    <property type="entry name" value="OSBP_sf"/>
</dbReference>
<dbReference type="InterPro" id="IPR000648">
    <property type="entry name" value="Oxysterol-bd"/>
</dbReference>
<dbReference type="Proteomes" id="UP000677054">
    <property type="component" value="Unassembled WGS sequence"/>
</dbReference>
<dbReference type="GO" id="GO:0032934">
    <property type="term" value="F:sterol binding"/>
    <property type="evidence" value="ECO:0007669"/>
    <property type="project" value="TreeGrafter"/>
</dbReference>
<dbReference type="OrthoDB" id="416222at2759"/>
<keyword evidence="2" id="KW-1185">Reference proteome</keyword>
<evidence type="ECO:0000313" key="1">
    <source>
        <dbReference type="EMBL" id="CAD7253279.1"/>
    </source>
</evidence>
<reference evidence="1" key="1">
    <citation type="submission" date="2020-11" db="EMBL/GenBank/DDBJ databases">
        <authorList>
            <person name="Tran Van P."/>
        </authorList>
    </citation>
    <scope>NUCLEOTIDE SEQUENCE</scope>
</reference>
<dbReference type="GO" id="GO:0005886">
    <property type="term" value="C:plasma membrane"/>
    <property type="evidence" value="ECO:0007669"/>
    <property type="project" value="TreeGrafter"/>
</dbReference>
<evidence type="ECO:0000313" key="2">
    <source>
        <dbReference type="Proteomes" id="UP000677054"/>
    </source>
</evidence>
<dbReference type="PANTHER" id="PTHR10972">
    <property type="entry name" value="OXYSTEROL-BINDING PROTEIN-RELATED"/>
    <property type="match status" value="1"/>
</dbReference>
<dbReference type="EMBL" id="LR905110">
    <property type="protein sequence ID" value="CAD7253279.1"/>
    <property type="molecule type" value="Genomic_DNA"/>
</dbReference>
<gene>
    <name evidence="1" type="ORF">DSTB1V02_LOCUS13029</name>
</gene>
<organism evidence="1">
    <name type="scientific">Darwinula stevensoni</name>
    <dbReference type="NCBI Taxonomy" id="69355"/>
    <lineage>
        <taxon>Eukaryota</taxon>
        <taxon>Metazoa</taxon>
        <taxon>Ecdysozoa</taxon>
        <taxon>Arthropoda</taxon>
        <taxon>Crustacea</taxon>
        <taxon>Oligostraca</taxon>
        <taxon>Ostracoda</taxon>
        <taxon>Podocopa</taxon>
        <taxon>Podocopida</taxon>
        <taxon>Darwinulocopina</taxon>
        <taxon>Darwinuloidea</taxon>
        <taxon>Darwinulidae</taxon>
        <taxon>Darwinula</taxon>
    </lineage>
</organism>
<dbReference type="GO" id="GO:0097038">
    <property type="term" value="C:perinuclear endoplasmic reticulum"/>
    <property type="evidence" value="ECO:0007669"/>
    <property type="project" value="TreeGrafter"/>
</dbReference>
<proteinExistence type="predicted"/>
<dbReference type="PANTHER" id="PTHR10972:SF209">
    <property type="entry name" value="OXYSTEROL-BINDING PROTEIN"/>
    <property type="match status" value="1"/>
</dbReference>
<name>A0A7R9FSI9_9CRUS</name>
<dbReference type="SUPFAM" id="SSF144000">
    <property type="entry name" value="Oxysterol-binding protein-like"/>
    <property type="match status" value="1"/>
</dbReference>